<name>A0A9P8Y203_9PEZI</name>
<proteinExistence type="predicted"/>
<comment type="caution">
    <text evidence="2">The sequence shown here is derived from an EMBL/GenBank/DDBJ whole genome shotgun (WGS) entry which is preliminary data.</text>
</comment>
<sequence>MPGDASGMVYGQRLWLEWSALWVSALVDEACTTAAKAWASIFSTLDCGSDMPAYASLKNRERGLQRRSRDSPEYLARLHNLRSGLLKHPAMTETSEVPGGNHPPGSRCKARERVERECAGGLRLPYRDGLKRHGREPD</sequence>
<feature type="region of interest" description="Disordered" evidence="1">
    <location>
        <begin position="88"/>
        <end position="112"/>
    </location>
</feature>
<dbReference type="GeneID" id="70186581"/>
<keyword evidence="3" id="KW-1185">Reference proteome</keyword>
<dbReference type="Proteomes" id="UP000756346">
    <property type="component" value="Unassembled WGS sequence"/>
</dbReference>
<accession>A0A9P8Y203</accession>
<evidence type="ECO:0000313" key="2">
    <source>
        <dbReference type="EMBL" id="KAH7025717.1"/>
    </source>
</evidence>
<dbReference type="EMBL" id="JAGTJQ010000008">
    <property type="protein sequence ID" value="KAH7025717.1"/>
    <property type="molecule type" value="Genomic_DNA"/>
</dbReference>
<organism evidence="2 3">
    <name type="scientific">Microdochium trichocladiopsis</name>
    <dbReference type="NCBI Taxonomy" id="1682393"/>
    <lineage>
        <taxon>Eukaryota</taxon>
        <taxon>Fungi</taxon>
        <taxon>Dikarya</taxon>
        <taxon>Ascomycota</taxon>
        <taxon>Pezizomycotina</taxon>
        <taxon>Sordariomycetes</taxon>
        <taxon>Xylariomycetidae</taxon>
        <taxon>Xylariales</taxon>
        <taxon>Microdochiaceae</taxon>
        <taxon>Microdochium</taxon>
    </lineage>
</organism>
<gene>
    <name evidence="2" type="ORF">B0I36DRAFT_351695</name>
</gene>
<protein>
    <submittedName>
        <fullName evidence="2">Uncharacterized protein</fullName>
    </submittedName>
</protein>
<evidence type="ECO:0000256" key="1">
    <source>
        <dbReference type="SAM" id="MobiDB-lite"/>
    </source>
</evidence>
<dbReference type="AlphaFoldDB" id="A0A9P8Y203"/>
<dbReference type="RefSeq" id="XP_046008934.1">
    <property type="nucleotide sequence ID" value="XM_046157035.1"/>
</dbReference>
<evidence type="ECO:0000313" key="3">
    <source>
        <dbReference type="Proteomes" id="UP000756346"/>
    </source>
</evidence>
<reference evidence="2" key="1">
    <citation type="journal article" date="2021" name="Nat. Commun.">
        <title>Genetic determinants of endophytism in the Arabidopsis root mycobiome.</title>
        <authorList>
            <person name="Mesny F."/>
            <person name="Miyauchi S."/>
            <person name="Thiergart T."/>
            <person name="Pickel B."/>
            <person name="Atanasova L."/>
            <person name="Karlsson M."/>
            <person name="Huettel B."/>
            <person name="Barry K.W."/>
            <person name="Haridas S."/>
            <person name="Chen C."/>
            <person name="Bauer D."/>
            <person name="Andreopoulos W."/>
            <person name="Pangilinan J."/>
            <person name="LaButti K."/>
            <person name="Riley R."/>
            <person name="Lipzen A."/>
            <person name="Clum A."/>
            <person name="Drula E."/>
            <person name="Henrissat B."/>
            <person name="Kohler A."/>
            <person name="Grigoriev I.V."/>
            <person name="Martin F.M."/>
            <person name="Hacquard S."/>
        </authorList>
    </citation>
    <scope>NUCLEOTIDE SEQUENCE</scope>
    <source>
        <strain evidence="2">MPI-CAGE-CH-0230</strain>
    </source>
</reference>